<reference evidence="2" key="1">
    <citation type="submission" date="2021-01" db="EMBL/GenBank/DDBJ databases">
        <authorList>
            <person name="Kaushik A."/>
        </authorList>
    </citation>
    <scope>NUCLEOTIDE SEQUENCE</scope>
    <source>
        <strain evidence="2">AG3-T5</strain>
    </source>
</reference>
<organism evidence="2 3">
    <name type="scientific">Rhizoctonia solani</name>
    <dbReference type="NCBI Taxonomy" id="456999"/>
    <lineage>
        <taxon>Eukaryota</taxon>
        <taxon>Fungi</taxon>
        <taxon>Dikarya</taxon>
        <taxon>Basidiomycota</taxon>
        <taxon>Agaricomycotina</taxon>
        <taxon>Agaricomycetes</taxon>
        <taxon>Cantharellales</taxon>
        <taxon>Ceratobasidiaceae</taxon>
        <taxon>Rhizoctonia</taxon>
    </lineage>
</organism>
<dbReference type="AlphaFoldDB" id="A0A8H2X2I0"/>
<feature type="region of interest" description="Disordered" evidence="1">
    <location>
        <begin position="112"/>
        <end position="173"/>
    </location>
</feature>
<protein>
    <submittedName>
        <fullName evidence="2">Uncharacterized protein</fullName>
    </submittedName>
</protein>
<accession>A0A8H2X2I0</accession>
<evidence type="ECO:0000313" key="3">
    <source>
        <dbReference type="Proteomes" id="UP000663841"/>
    </source>
</evidence>
<proteinExistence type="predicted"/>
<dbReference type="Proteomes" id="UP000663841">
    <property type="component" value="Unassembled WGS sequence"/>
</dbReference>
<evidence type="ECO:0000313" key="2">
    <source>
        <dbReference type="EMBL" id="CAE6416231.1"/>
    </source>
</evidence>
<feature type="compositionally biased region" description="Low complexity" evidence="1">
    <location>
        <begin position="112"/>
        <end position="123"/>
    </location>
</feature>
<feature type="compositionally biased region" description="Polar residues" evidence="1">
    <location>
        <begin position="146"/>
        <end position="167"/>
    </location>
</feature>
<name>A0A8H2X2I0_9AGAM</name>
<evidence type="ECO:0000256" key="1">
    <source>
        <dbReference type="SAM" id="MobiDB-lite"/>
    </source>
</evidence>
<comment type="caution">
    <text evidence="2">The sequence shown here is derived from an EMBL/GenBank/DDBJ whole genome shotgun (WGS) entry which is preliminary data.</text>
</comment>
<sequence length="173" mass="18643">MSQPIGRSADNPAREPTPQPYTDSPPSILEHSPLVFQPFPARNRVVPAGNGSFASQTGLWDAEVGLGSDCSDTADVRDHLQTRGSLISRTTQRDEGSILIQERQLSALPAFTPFPAAAPSSRYAPPPDSRAEPARPMLPPIHYSEDSGSGPWTSERPTNLVGESSTPAIRYPR</sequence>
<feature type="region of interest" description="Disordered" evidence="1">
    <location>
        <begin position="1"/>
        <end position="32"/>
    </location>
</feature>
<gene>
    <name evidence="2" type="ORF">RDB_LOCUS33486</name>
</gene>
<dbReference type="EMBL" id="CAJMWW010000069">
    <property type="protein sequence ID" value="CAE6416231.1"/>
    <property type="molecule type" value="Genomic_DNA"/>
</dbReference>